<feature type="domain" description="CCHC-type" evidence="3">
    <location>
        <begin position="157"/>
        <end position="171"/>
    </location>
</feature>
<dbReference type="OMA" id="AFRKTHI"/>
<protein>
    <submittedName>
        <fullName evidence="4">Putative transcription factor interactor and regulator CCHC(Zn) family</fullName>
    </submittedName>
</protein>
<dbReference type="InterPro" id="IPR036875">
    <property type="entry name" value="Znf_CCHC_sf"/>
</dbReference>
<reference evidence="4 5" key="1">
    <citation type="journal article" date="2018" name="Nat. Genet.">
        <title>The Rosa genome provides new insights in the design of modern roses.</title>
        <authorList>
            <person name="Bendahmane M."/>
        </authorList>
    </citation>
    <scope>NUCLEOTIDE SEQUENCE [LARGE SCALE GENOMIC DNA]</scope>
    <source>
        <strain evidence="5">cv. Old Blush</strain>
    </source>
</reference>
<sequence>MPDTEITTWDAFENIFLEKYFPSTVKGMKAREFVNLVQGELSIADYQAKFEELMRFAPNMILDEYTKAKRFEDGLKPMIREKVAILKLNRYADVVERALIAEQSVLESLKTLDFKNPSPPTSESQREGQNGRQPKPDFPSYRQTQRLERTAQDPRVCFQCGKFGHIQKNCPLLQIRAPQRHTYAPYPPQQNYQRPQYGQHPRHQGGVPTQARPNGPTSGRQPAQLAQGRVYCLGQVNNQTDLERVEGILLDKM</sequence>
<dbReference type="InterPro" id="IPR001878">
    <property type="entry name" value="Znf_CCHC"/>
</dbReference>
<accession>A0A2P6Q6W4</accession>
<keyword evidence="1" id="KW-0479">Metal-binding</keyword>
<dbReference type="PROSITE" id="PS50158">
    <property type="entry name" value="ZF_CCHC"/>
    <property type="match status" value="1"/>
</dbReference>
<dbReference type="SMART" id="SM00343">
    <property type="entry name" value="ZnF_C2HC"/>
    <property type="match status" value="1"/>
</dbReference>
<dbReference type="PANTHER" id="PTHR34482:SF49">
    <property type="entry name" value="RETROTRANSPOSON GAG DOMAIN-CONTAINING PROTEIN"/>
    <property type="match status" value="1"/>
</dbReference>
<feature type="compositionally biased region" description="Polar residues" evidence="2">
    <location>
        <begin position="211"/>
        <end position="221"/>
    </location>
</feature>
<dbReference type="Proteomes" id="UP000238479">
    <property type="component" value="Chromosome 5"/>
</dbReference>
<name>A0A2P6Q6W4_ROSCH</name>
<proteinExistence type="predicted"/>
<dbReference type="Pfam" id="PF00098">
    <property type="entry name" value="zf-CCHC"/>
    <property type="match status" value="1"/>
</dbReference>
<evidence type="ECO:0000256" key="1">
    <source>
        <dbReference type="PROSITE-ProRule" id="PRU00047"/>
    </source>
</evidence>
<feature type="compositionally biased region" description="Polar residues" evidence="2">
    <location>
        <begin position="121"/>
        <end position="132"/>
    </location>
</feature>
<keyword evidence="5" id="KW-1185">Reference proteome</keyword>
<dbReference type="SUPFAM" id="SSF57756">
    <property type="entry name" value="Retrovirus zinc finger-like domains"/>
    <property type="match status" value="1"/>
</dbReference>
<keyword evidence="1" id="KW-0862">Zinc</keyword>
<dbReference type="AlphaFoldDB" id="A0A2P6Q6W4"/>
<evidence type="ECO:0000313" key="5">
    <source>
        <dbReference type="Proteomes" id="UP000238479"/>
    </source>
</evidence>
<gene>
    <name evidence="4" type="ORF">RchiOBHm_Chr5g0019091</name>
</gene>
<keyword evidence="1" id="KW-0863">Zinc-finger</keyword>
<organism evidence="4 5">
    <name type="scientific">Rosa chinensis</name>
    <name type="common">China rose</name>
    <dbReference type="NCBI Taxonomy" id="74649"/>
    <lineage>
        <taxon>Eukaryota</taxon>
        <taxon>Viridiplantae</taxon>
        <taxon>Streptophyta</taxon>
        <taxon>Embryophyta</taxon>
        <taxon>Tracheophyta</taxon>
        <taxon>Spermatophyta</taxon>
        <taxon>Magnoliopsida</taxon>
        <taxon>eudicotyledons</taxon>
        <taxon>Gunneridae</taxon>
        <taxon>Pentapetalae</taxon>
        <taxon>rosids</taxon>
        <taxon>fabids</taxon>
        <taxon>Rosales</taxon>
        <taxon>Rosaceae</taxon>
        <taxon>Rosoideae</taxon>
        <taxon>Rosoideae incertae sedis</taxon>
        <taxon>Rosa</taxon>
    </lineage>
</organism>
<dbReference type="InterPro" id="IPR005162">
    <property type="entry name" value="Retrotrans_gag_dom"/>
</dbReference>
<dbReference type="Pfam" id="PF03732">
    <property type="entry name" value="Retrotrans_gag"/>
    <property type="match status" value="1"/>
</dbReference>
<dbReference type="Gramene" id="PRQ29923">
    <property type="protein sequence ID" value="PRQ29923"/>
    <property type="gene ID" value="RchiOBHm_Chr5g0019091"/>
</dbReference>
<comment type="caution">
    <text evidence="4">The sequence shown here is derived from an EMBL/GenBank/DDBJ whole genome shotgun (WGS) entry which is preliminary data.</text>
</comment>
<dbReference type="EMBL" id="PDCK01000043">
    <property type="protein sequence ID" value="PRQ29923.1"/>
    <property type="molecule type" value="Genomic_DNA"/>
</dbReference>
<dbReference type="Gene3D" id="4.10.60.10">
    <property type="entry name" value="Zinc finger, CCHC-type"/>
    <property type="match status" value="1"/>
</dbReference>
<dbReference type="GO" id="GO:0008270">
    <property type="term" value="F:zinc ion binding"/>
    <property type="evidence" value="ECO:0007669"/>
    <property type="project" value="UniProtKB-KW"/>
</dbReference>
<feature type="region of interest" description="Disordered" evidence="2">
    <location>
        <begin position="111"/>
        <end position="141"/>
    </location>
</feature>
<evidence type="ECO:0000259" key="3">
    <source>
        <dbReference type="PROSITE" id="PS50158"/>
    </source>
</evidence>
<evidence type="ECO:0000313" key="4">
    <source>
        <dbReference type="EMBL" id="PRQ29923.1"/>
    </source>
</evidence>
<feature type="region of interest" description="Disordered" evidence="2">
    <location>
        <begin position="182"/>
        <end position="223"/>
    </location>
</feature>
<dbReference type="PANTHER" id="PTHR34482">
    <property type="entry name" value="DNA DAMAGE-INDUCIBLE PROTEIN 1-LIKE"/>
    <property type="match status" value="1"/>
</dbReference>
<dbReference type="GO" id="GO:0003676">
    <property type="term" value="F:nucleic acid binding"/>
    <property type="evidence" value="ECO:0007669"/>
    <property type="project" value="InterPro"/>
</dbReference>
<evidence type="ECO:0000256" key="2">
    <source>
        <dbReference type="SAM" id="MobiDB-lite"/>
    </source>
</evidence>